<dbReference type="InterPro" id="IPR051678">
    <property type="entry name" value="AGP_Transferase"/>
</dbReference>
<dbReference type="Pfam" id="PF01636">
    <property type="entry name" value="APH"/>
    <property type="match status" value="1"/>
</dbReference>
<dbReference type="PANTHER" id="PTHR21310:SF15">
    <property type="entry name" value="AMINOGLYCOSIDE PHOSPHOTRANSFERASE DOMAIN-CONTAINING PROTEIN"/>
    <property type="match status" value="1"/>
</dbReference>
<dbReference type="Proteomes" id="UP000289841">
    <property type="component" value="Chromosome"/>
</dbReference>
<gene>
    <name evidence="2" type="ORF">NCTC10138_00431</name>
</gene>
<dbReference type="AlphaFoldDB" id="A0A449BCB5"/>
<dbReference type="SUPFAM" id="SSF56112">
    <property type="entry name" value="Protein kinase-like (PK-like)"/>
    <property type="match status" value="1"/>
</dbReference>
<keyword evidence="3" id="KW-1185">Reference proteome</keyword>
<protein>
    <submittedName>
        <fullName evidence="2">Phosphotransferase enzyme family</fullName>
    </submittedName>
</protein>
<dbReference type="Gene3D" id="3.90.1200.10">
    <property type="match status" value="1"/>
</dbReference>
<dbReference type="KEGG" id="aaxa:NCTC10138_00431"/>
<dbReference type="EMBL" id="LR215048">
    <property type="protein sequence ID" value="VEU80075.1"/>
    <property type="molecule type" value="Genomic_DNA"/>
</dbReference>
<reference evidence="2 3" key="1">
    <citation type="submission" date="2019-01" db="EMBL/GenBank/DDBJ databases">
        <authorList>
            <consortium name="Pathogen Informatics"/>
        </authorList>
    </citation>
    <scope>NUCLEOTIDE SEQUENCE [LARGE SCALE GENOMIC DNA]</scope>
    <source>
        <strain evidence="2 3">NCTC10138</strain>
    </source>
</reference>
<evidence type="ECO:0000313" key="3">
    <source>
        <dbReference type="Proteomes" id="UP000289841"/>
    </source>
</evidence>
<name>A0A449BCB5_HAPAX</name>
<dbReference type="STRING" id="1278311.GCA_000428705_01090"/>
<sequence>MKSRTKYLLTDDEIKKIYSKYSSESIDKINVLSNGEFNSVYLIESNDQKYVLKVGTNLLIDVMPHEKNMISNEVFWYKKIKEHTNINIPDILYHNTTKEIINADYFIMSYINGNELDIDKLETTNKLNAINEKMKIIADFHNIKSDKFGYITDRLFENWYDAIKNMVTNIKDKSLSLGKDIFNSNRLLDFIEINKEVLINVQSSAVFFDLWDSNILIDDNDYYVIDPERCFYGDPICDFVATVFTQTLEEGRDSILLYNQYSQNKIEINNETEIRYKVALGYLALIMEVEKYLRYEEDHELYKRNDGISKWLFSLIWNKE</sequence>
<accession>A0A449BCB5</accession>
<dbReference type="PANTHER" id="PTHR21310">
    <property type="entry name" value="AMINOGLYCOSIDE PHOSPHOTRANSFERASE-RELATED-RELATED"/>
    <property type="match status" value="1"/>
</dbReference>
<feature type="domain" description="Aminoglycoside phosphotransferase" evidence="1">
    <location>
        <begin position="29"/>
        <end position="243"/>
    </location>
</feature>
<dbReference type="Gene3D" id="3.30.200.20">
    <property type="entry name" value="Phosphorylase Kinase, domain 1"/>
    <property type="match status" value="1"/>
</dbReference>
<dbReference type="InterPro" id="IPR011009">
    <property type="entry name" value="Kinase-like_dom_sf"/>
</dbReference>
<dbReference type="InterPro" id="IPR002575">
    <property type="entry name" value="Aminoglycoside_PTrfase"/>
</dbReference>
<keyword evidence="2" id="KW-0808">Transferase</keyword>
<proteinExistence type="predicted"/>
<evidence type="ECO:0000259" key="1">
    <source>
        <dbReference type="Pfam" id="PF01636"/>
    </source>
</evidence>
<evidence type="ECO:0000313" key="2">
    <source>
        <dbReference type="EMBL" id="VEU80075.1"/>
    </source>
</evidence>
<organism evidence="2 3">
    <name type="scientific">Haploplasma axanthum</name>
    <name type="common">Acholeplasma axanthum</name>
    <dbReference type="NCBI Taxonomy" id="29552"/>
    <lineage>
        <taxon>Bacteria</taxon>
        <taxon>Bacillati</taxon>
        <taxon>Mycoplasmatota</taxon>
        <taxon>Mollicutes</taxon>
        <taxon>Acholeplasmatales</taxon>
        <taxon>Acholeplasmataceae</taxon>
        <taxon>Haploplasma</taxon>
    </lineage>
</organism>
<dbReference type="GO" id="GO:0016740">
    <property type="term" value="F:transferase activity"/>
    <property type="evidence" value="ECO:0007669"/>
    <property type="project" value="UniProtKB-KW"/>
</dbReference>